<name>X1DJ90_9ZZZZ</name>
<dbReference type="AlphaFoldDB" id="X1DJ90"/>
<proteinExistence type="predicted"/>
<sequence>VSMSKNTLLIQSGLTNENGEVIFTNISQADYNFTVYISSNVGPYREIINKTTILINEAFQTISLICNVSTNVFEIVDIDGKPVDTGWVLVGNSTDDLQKCSLDNDGQTKFQWLDITPYQYNYTVYYQDNNYNPNVIEILNS</sequence>
<accession>X1DJ90</accession>
<organism evidence="1">
    <name type="scientific">marine sediment metagenome</name>
    <dbReference type="NCBI Taxonomy" id="412755"/>
    <lineage>
        <taxon>unclassified sequences</taxon>
        <taxon>metagenomes</taxon>
        <taxon>ecological metagenomes</taxon>
    </lineage>
</organism>
<gene>
    <name evidence="1" type="ORF">S01H4_59429</name>
</gene>
<reference evidence="1" key="1">
    <citation type="journal article" date="2014" name="Front. Microbiol.">
        <title>High frequency of phylogenetically diverse reductive dehalogenase-homologous genes in deep subseafloor sedimentary metagenomes.</title>
        <authorList>
            <person name="Kawai M."/>
            <person name="Futagami T."/>
            <person name="Toyoda A."/>
            <person name="Takaki Y."/>
            <person name="Nishi S."/>
            <person name="Hori S."/>
            <person name="Arai W."/>
            <person name="Tsubouchi T."/>
            <person name="Morono Y."/>
            <person name="Uchiyama I."/>
            <person name="Ito T."/>
            <person name="Fujiyama A."/>
            <person name="Inagaki F."/>
            <person name="Takami H."/>
        </authorList>
    </citation>
    <scope>NUCLEOTIDE SEQUENCE</scope>
    <source>
        <strain evidence="1">Expedition CK06-06</strain>
    </source>
</reference>
<dbReference type="EMBL" id="BART01034852">
    <property type="protein sequence ID" value="GAH08365.1"/>
    <property type="molecule type" value="Genomic_DNA"/>
</dbReference>
<evidence type="ECO:0000313" key="1">
    <source>
        <dbReference type="EMBL" id="GAH08365.1"/>
    </source>
</evidence>
<comment type="caution">
    <text evidence="1">The sequence shown here is derived from an EMBL/GenBank/DDBJ whole genome shotgun (WGS) entry which is preliminary data.</text>
</comment>
<feature type="non-terminal residue" evidence="1">
    <location>
        <position position="1"/>
    </location>
</feature>
<protein>
    <submittedName>
        <fullName evidence="1">Uncharacterized protein</fullName>
    </submittedName>
</protein>